<dbReference type="InterPro" id="IPR011095">
    <property type="entry name" value="Dala_Dala_lig_C"/>
</dbReference>
<dbReference type="SUPFAM" id="SSF56059">
    <property type="entry name" value="Glutathione synthetase ATP-binding domain-like"/>
    <property type="match status" value="1"/>
</dbReference>
<proteinExistence type="inferred from homology"/>
<dbReference type="Proteomes" id="UP000010816">
    <property type="component" value="Plasmid pTHIMO01"/>
</dbReference>
<reference evidence="6 7" key="1">
    <citation type="submission" date="2011-09" db="EMBL/GenBank/DDBJ databases">
        <title>Complete sequence of plasmid of Thioflavicoccus mobilis 8321.</title>
        <authorList>
            <consortium name="US DOE Joint Genome Institute"/>
            <person name="Lucas S."/>
            <person name="Han J."/>
            <person name="Lapidus A."/>
            <person name="Cheng J.-F."/>
            <person name="Goodwin L."/>
            <person name="Pitluck S."/>
            <person name="Peters L."/>
            <person name="Ovchinnikova G."/>
            <person name="Lu M."/>
            <person name="Detter J.C."/>
            <person name="Han C."/>
            <person name="Tapia R."/>
            <person name="Land M."/>
            <person name="Hauser L."/>
            <person name="Kyrpides N."/>
            <person name="Ivanova N."/>
            <person name="Pagani I."/>
            <person name="Vogl K."/>
            <person name="Liu Z."/>
            <person name="Imhoff J."/>
            <person name="Thiel V."/>
            <person name="Frigaard N.-U."/>
            <person name="Bryant D."/>
            <person name="Woyke T."/>
        </authorList>
    </citation>
    <scope>NUCLEOTIDE SEQUENCE [LARGE SCALE GENOMIC DNA]</scope>
    <source>
        <strain evidence="6 7">8321</strain>
        <plasmid evidence="7">Plasmid pTHIMO01</plasmid>
    </source>
</reference>
<dbReference type="GO" id="GO:0005524">
    <property type="term" value="F:ATP binding"/>
    <property type="evidence" value="ECO:0007669"/>
    <property type="project" value="UniProtKB-UniRule"/>
</dbReference>
<dbReference type="KEGG" id="tmb:Thimo_3711"/>
<dbReference type="GO" id="GO:0008716">
    <property type="term" value="F:D-alanine-D-alanine ligase activity"/>
    <property type="evidence" value="ECO:0007669"/>
    <property type="project" value="InterPro"/>
</dbReference>
<gene>
    <name evidence="6" type="ORF">Thimo_3711</name>
</gene>
<keyword evidence="7" id="KW-1185">Reference proteome</keyword>
<evidence type="ECO:0000313" key="6">
    <source>
        <dbReference type="EMBL" id="AGA92365.1"/>
    </source>
</evidence>
<dbReference type="InterPro" id="IPR011761">
    <property type="entry name" value="ATP-grasp"/>
</dbReference>
<dbReference type="AlphaFoldDB" id="L0H3W3"/>
<dbReference type="Gene3D" id="3.40.50.20">
    <property type="match status" value="1"/>
</dbReference>
<dbReference type="EMBL" id="CP003052">
    <property type="protein sequence ID" value="AGA92365.1"/>
    <property type="molecule type" value="Genomic_DNA"/>
</dbReference>
<feature type="domain" description="ATP-grasp" evidence="5">
    <location>
        <begin position="112"/>
        <end position="322"/>
    </location>
</feature>
<keyword evidence="3" id="KW-0961">Cell wall biogenesis/degradation</keyword>
<organism evidence="6 7">
    <name type="scientific">Thioflavicoccus mobilis 8321</name>
    <dbReference type="NCBI Taxonomy" id="765912"/>
    <lineage>
        <taxon>Bacteria</taxon>
        <taxon>Pseudomonadati</taxon>
        <taxon>Pseudomonadota</taxon>
        <taxon>Gammaproteobacteria</taxon>
        <taxon>Chromatiales</taxon>
        <taxon>Chromatiaceae</taxon>
        <taxon>Thioflavicoccus</taxon>
    </lineage>
</organism>
<dbReference type="RefSeq" id="WP_015282490.1">
    <property type="nucleotide sequence ID" value="NC_019941.1"/>
</dbReference>
<dbReference type="GO" id="GO:0046872">
    <property type="term" value="F:metal ion binding"/>
    <property type="evidence" value="ECO:0007669"/>
    <property type="project" value="InterPro"/>
</dbReference>
<sequence>MRVVLVENIVQAVLAGESRDIASDREMEVIPGLVADALTTRGHDVSILPANWDLPANIGKVEVDIVLNLAEGFAGSNGHEWLVPAILEQAGVPYTGADAGNILLTRDKLVTKTLLAAHNVTVPRHQIIRRHSDLSVREIGFPIIAKPLREEASIGIGKDSVVVTEAQWKRRVEILLEIYKQPVLCEEYVQGREFSIGVWGNNHVEALPMVEFVFPCVDPLQRFRSFEHKWLGDQEVMVAAEGVADVLREQASTIACLAHRVLNCRDYSRADFRLSADGRLFFLEHNYNPGIGPNTHGLSNTFTRQAELAGFSYEAFLEKLMEIARGRYQGLER</sequence>
<dbReference type="PANTHER" id="PTHR23132:SF23">
    <property type="entry name" value="D-ALANINE--D-ALANINE LIGASE B"/>
    <property type="match status" value="1"/>
</dbReference>
<keyword evidence="4" id="KW-0547">Nucleotide-binding</keyword>
<dbReference type="SUPFAM" id="SSF52440">
    <property type="entry name" value="PreATP-grasp domain"/>
    <property type="match status" value="1"/>
</dbReference>
<dbReference type="InterPro" id="IPR013815">
    <property type="entry name" value="ATP_grasp_subdomain_1"/>
</dbReference>
<evidence type="ECO:0000259" key="5">
    <source>
        <dbReference type="PROSITE" id="PS50975"/>
    </source>
</evidence>
<dbReference type="OrthoDB" id="9800957at2"/>
<dbReference type="GO" id="GO:0071555">
    <property type="term" value="P:cell wall organization"/>
    <property type="evidence" value="ECO:0007669"/>
    <property type="project" value="UniProtKB-KW"/>
</dbReference>
<dbReference type="PROSITE" id="PS50975">
    <property type="entry name" value="ATP_GRASP"/>
    <property type="match status" value="1"/>
</dbReference>
<evidence type="ECO:0000256" key="1">
    <source>
        <dbReference type="ARBA" id="ARBA00010871"/>
    </source>
</evidence>
<evidence type="ECO:0000256" key="3">
    <source>
        <dbReference type="ARBA" id="ARBA00023316"/>
    </source>
</evidence>
<dbReference type="Gene3D" id="3.30.1490.20">
    <property type="entry name" value="ATP-grasp fold, A domain"/>
    <property type="match status" value="1"/>
</dbReference>
<evidence type="ECO:0000256" key="2">
    <source>
        <dbReference type="ARBA" id="ARBA00022598"/>
    </source>
</evidence>
<dbReference type="PANTHER" id="PTHR23132">
    <property type="entry name" value="D-ALANINE--D-ALANINE LIGASE"/>
    <property type="match status" value="1"/>
</dbReference>
<dbReference type="InterPro" id="IPR016185">
    <property type="entry name" value="PreATP-grasp_dom_sf"/>
</dbReference>
<name>L0H3W3_9GAMM</name>
<geneLocation type="plasmid" evidence="6 7">
    <name>pTHIMO01</name>
</geneLocation>
<keyword evidence="4" id="KW-0067">ATP-binding</keyword>
<protein>
    <submittedName>
        <fullName evidence="6">ATP-grasp enzyme, D-alanine-D-alanine ligase</fullName>
    </submittedName>
</protein>
<dbReference type="Pfam" id="PF07478">
    <property type="entry name" value="Dala_Dala_lig_C"/>
    <property type="match status" value="1"/>
</dbReference>
<evidence type="ECO:0000256" key="4">
    <source>
        <dbReference type="PROSITE-ProRule" id="PRU00409"/>
    </source>
</evidence>
<dbReference type="Gene3D" id="3.30.470.20">
    <property type="entry name" value="ATP-grasp fold, B domain"/>
    <property type="match status" value="1"/>
</dbReference>
<accession>L0H3W3</accession>
<comment type="similarity">
    <text evidence="1">Belongs to the D-alanine--D-alanine ligase family.</text>
</comment>
<keyword evidence="6" id="KW-0614">Plasmid</keyword>
<evidence type="ECO:0000313" key="7">
    <source>
        <dbReference type="Proteomes" id="UP000010816"/>
    </source>
</evidence>
<dbReference type="HOGENOM" id="CLU_039268_2_0_6"/>
<keyword evidence="2 6" id="KW-0436">Ligase</keyword>